<protein>
    <recommendedName>
        <fullName evidence="1">Nudix hydrolase domain-containing protein</fullName>
    </recommendedName>
</protein>
<dbReference type="SUPFAM" id="SSF55811">
    <property type="entry name" value="Nudix"/>
    <property type="match status" value="1"/>
</dbReference>
<evidence type="ECO:0000259" key="1">
    <source>
        <dbReference type="Pfam" id="PF00293"/>
    </source>
</evidence>
<organism evidence="2 3">
    <name type="scientific">Ensete ventricosum</name>
    <name type="common">Abyssinian banana</name>
    <name type="synonym">Musa ensete</name>
    <dbReference type="NCBI Taxonomy" id="4639"/>
    <lineage>
        <taxon>Eukaryota</taxon>
        <taxon>Viridiplantae</taxon>
        <taxon>Streptophyta</taxon>
        <taxon>Embryophyta</taxon>
        <taxon>Tracheophyta</taxon>
        <taxon>Spermatophyta</taxon>
        <taxon>Magnoliopsida</taxon>
        <taxon>Liliopsida</taxon>
        <taxon>Zingiberales</taxon>
        <taxon>Musaceae</taxon>
        <taxon>Ensete</taxon>
    </lineage>
</organism>
<dbReference type="PANTHER" id="PTHR36395">
    <property type="entry name" value="RING-H2 ZINC FINGER PROTEIN"/>
    <property type="match status" value="1"/>
</dbReference>
<dbReference type="Gene3D" id="3.90.79.10">
    <property type="entry name" value="Nucleoside Triphosphate Pyrophosphohydrolase"/>
    <property type="match status" value="1"/>
</dbReference>
<dbReference type="EMBL" id="AMZH03016662">
    <property type="protein sequence ID" value="RRT44147.1"/>
    <property type="molecule type" value="Genomic_DNA"/>
</dbReference>
<reference evidence="2 3" key="1">
    <citation type="journal article" date="2014" name="Agronomy (Basel)">
        <title>A Draft Genome Sequence for Ensete ventricosum, the Drought-Tolerant Tree Against Hunger.</title>
        <authorList>
            <person name="Harrison J."/>
            <person name="Moore K.A."/>
            <person name="Paszkiewicz K."/>
            <person name="Jones T."/>
            <person name="Grant M."/>
            <person name="Ambacheew D."/>
            <person name="Muzemil S."/>
            <person name="Studholme D.J."/>
        </authorList>
    </citation>
    <scope>NUCLEOTIDE SEQUENCE [LARGE SCALE GENOMIC DNA]</scope>
</reference>
<feature type="domain" description="Nudix hydrolase" evidence="1">
    <location>
        <begin position="145"/>
        <end position="253"/>
    </location>
</feature>
<name>A0A426XX77_ENSVE</name>
<comment type="caution">
    <text evidence="2">The sequence shown here is derived from an EMBL/GenBank/DDBJ whole genome shotgun (WGS) entry which is preliminary data.</text>
</comment>
<dbReference type="PANTHER" id="PTHR36395:SF1">
    <property type="entry name" value="RING-H2 ZINC FINGER PROTEIN"/>
    <property type="match status" value="1"/>
</dbReference>
<gene>
    <name evidence="2" type="ORF">B296_00042967</name>
</gene>
<sequence length="290" mass="32043">MRPLPSLVTAGFTAALLSAFPFPSPPNLLFFAAAASFSVLCLFRPPLFTSALVSRRHRGPYHAVTMRRADSPPPSLSFSSPESLDDWIRPRLPSDALASWGASPGTKSLHNLWLEIFHGEASLLLLPHSQDETRGGEDGSSTLLRVVNVAAVRIRNSRGAVLVESHQLLSDGTTRHRYRPLSEKMMPGEPVEEAVARAVREELGKDVVQIVPGSYNMRVEERTSASYPGLPARYVLHSVDAEVEGLPEEGEFSTEENGEGFEAMEKAIFVRRHFWKWVDDNDGSIQRAWG</sequence>
<evidence type="ECO:0000313" key="3">
    <source>
        <dbReference type="Proteomes" id="UP000287651"/>
    </source>
</evidence>
<dbReference type="InterPro" id="IPR015797">
    <property type="entry name" value="NUDIX_hydrolase-like_dom_sf"/>
</dbReference>
<dbReference type="Pfam" id="PF00293">
    <property type="entry name" value="NUDIX"/>
    <property type="match status" value="1"/>
</dbReference>
<dbReference type="InterPro" id="IPR000086">
    <property type="entry name" value="NUDIX_hydrolase_dom"/>
</dbReference>
<proteinExistence type="predicted"/>
<accession>A0A426XX77</accession>
<dbReference type="AlphaFoldDB" id="A0A426XX77"/>
<dbReference type="Proteomes" id="UP000287651">
    <property type="component" value="Unassembled WGS sequence"/>
</dbReference>
<evidence type="ECO:0000313" key="2">
    <source>
        <dbReference type="EMBL" id="RRT44147.1"/>
    </source>
</evidence>